<dbReference type="AlphaFoldDB" id="A0A6C0KWL1"/>
<evidence type="ECO:0000313" key="2">
    <source>
        <dbReference type="EMBL" id="QHU21067.1"/>
    </source>
</evidence>
<organism evidence="2">
    <name type="scientific">viral metagenome</name>
    <dbReference type="NCBI Taxonomy" id="1070528"/>
    <lineage>
        <taxon>unclassified sequences</taxon>
        <taxon>metagenomes</taxon>
        <taxon>organismal metagenomes</taxon>
    </lineage>
</organism>
<name>A0A6C0KWL1_9ZZZZ</name>
<feature type="transmembrane region" description="Helical" evidence="1">
    <location>
        <begin position="52"/>
        <end position="76"/>
    </location>
</feature>
<reference evidence="2" key="1">
    <citation type="journal article" date="2020" name="Nature">
        <title>Giant virus diversity and host interactions through global metagenomics.</title>
        <authorList>
            <person name="Schulz F."/>
            <person name="Roux S."/>
            <person name="Paez-Espino D."/>
            <person name="Jungbluth S."/>
            <person name="Walsh D.A."/>
            <person name="Denef V.J."/>
            <person name="McMahon K.D."/>
            <person name="Konstantinidis K.T."/>
            <person name="Eloe-Fadrosh E.A."/>
            <person name="Kyrpides N.C."/>
            <person name="Woyke T."/>
        </authorList>
    </citation>
    <scope>NUCLEOTIDE SEQUENCE</scope>
    <source>
        <strain evidence="2">GVMAG-S-3300013094-100</strain>
    </source>
</reference>
<keyword evidence="1" id="KW-0472">Membrane</keyword>
<keyword evidence="1" id="KW-1133">Transmembrane helix</keyword>
<accession>A0A6C0KWL1</accession>
<dbReference type="EMBL" id="MN740977">
    <property type="protein sequence ID" value="QHU21067.1"/>
    <property type="molecule type" value="Genomic_DNA"/>
</dbReference>
<keyword evidence="1" id="KW-0812">Transmembrane</keyword>
<sequence length="77" mass="8654">MRSQIHLPRWIVALVLYLLIILLLFAIKPAIMFTNDGKPKDFGIGLTQGKSILAPCVFFPILAIFCFFIATIIYVAI</sequence>
<proteinExistence type="predicted"/>
<protein>
    <submittedName>
        <fullName evidence="2">Uncharacterized protein</fullName>
    </submittedName>
</protein>
<evidence type="ECO:0000256" key="1">
    <source>
        <dbReference type="SAM" id="Phobius"/>
    </source>
</evidence>
<feature type="transmembrane region" description="Helical" evidence="1">
    <location>
        <begin position="12"/>
        <end position="32"/>
    </location>
</feature>